<dbReference type="InterPro" id="IPR036624">
    <property type="entry name" value="Hcp1-lik_sf"/>
</dbReference>
<evidence type="ECO:0000313" key="1">
    <source>
        <dbReference type="EMBL" id="KAA5612724.1"/>
    </source>
</evidence>
<dbReference type="OrthoDB" id="7571664at2"/>
<dbReference type="Gene3D" id="2.30.110.20">
    <property type="entry name" value="Hcp1-like"/>
    <property type="match status" value="1"/>
</dbReference>
<dbReference type="AlphaFoldDB" id="A0A5M6IWL8"/>
<dbReference type="InterPro" id="IPR008514">
    <property type="entry name" value="T6SS_Hcp"/>
</dbReference>
<dbReference type="Proteomes" id="UP000325255">
    <property type="component" value="Unassembled WGS sequence"/>
</dbReference>
<proteinExistence type="predicted"/>
<dbReference type="RefSeq" id="WP_150040257.1">
    <property type="nucleotide sequence ID" value="NZ_OW485601.1"/>
</dbReference>
<name>A0A5M6IWL8_9PROT</name>
<comment type="caution">
    <text evidence="1">The sequence shown here is derived from an EMBL/GenBank/DDBJ whole genome shotgun (WGS) entry which is preliminary data.</text>
</comment>
<accession>A0A5M6IWL8</accession>
<sequence>MARKASNKRQEKEKHMAIYMNYNNIPGDVTESGHAKWIELNSFRWGMGRGISSPVGSSAERESTAPSVSEVVVTKENDIATSKLMQEAFSGEGQTVKIDFTRTAKDKQEIYLSIELTNTMISGYSHSSAGDRPGETISLNFTKVQFSTTQMGPEGDEGQPDHVIYDLATAKTS</sequence>
<dbReference type="EMBL" id="VWPK01000010">
    <property type="protein sequence ID" value="KAA5612724.1"/>
    <property type="molecule type" value="Genomic_DNA"/>
</dbReference>
<gene>
    <name evidence="1" type="ORF">F1189_08285</name>
</gene>
<protein>
    <submittedName>
        <fullName evidence="1">Type VI secretion system tube protein Hcp</fullName>
    </submittedName>
</protein>
<dbReference type="PANTHER" id="PTHR36152:SF1">
    <property type="entry name" value="UBIQUITIN-LIKE DOMAIN-CONTAINING PROTEIN"/>
    <property type="match status" value="1"/>
</dbReference>
<dbReference type="Pfam" id="PF05638">
    <property type="entry name" value="T6SS_HCP"/>
    <property type="match status" value="1"/>
</dbReference>
<dbReference type="InterPro" id="IPR053165">
    <property type="entry name" value="HSI-I_assembly_Hcp1"/>
</dbReference>
<dbReference type="SUPFAM" id="SSF141452">
    <property type="entry name" value="Hcp1-like"/>
    <property type="match status" value="1"/>
</dbReference>
<organism evidence="1 2">
    <name type="scientific">Rhodovastum atsumiense</name>
    <dbReference type="NCBI Taxonomy" id="504468"/>
    <lineage>
        <taxon>Bacteria</taxon>
        <taxon>Pseudomonadati</taxon>
        <taxon>Pseudomonadota</taxon>
        <taxon>Alphaproteobacteria</taxon>
        <taxon>Acetobacterales</taxon>
        <taxon>Acetobacteraceae</taxon>
        <taxon>Rhodovastum</taxon>
    </lineage>
</organism>
<keyword evidence="2" id="KW-1185">Reference proteome</keyword>
<reference evidence="1 2" key="1">
    <citation type="submission" date="2019-09" db="EMBL/GenBank/DDBJ databases">
        <title>Genome sequence of Rhodovastum atsumiense, a diverse member of the Acetobacteraceae family of non-sulfur purple photosynthetic bacteria.</title>
        <authorList>
            <person name="Meyer T."/>
            <person name="Kyndt J."/>
        </authorList>
    </citation>
    <scope>NUCLEOTIDE SEQUENCE [LARGE SCALE GENOMIC DNA]</scope>
    <source>
        <strain evidence="1 2">DSM 21279</strain>
    </source>
</reference>
<evidence type="ECO:0000313" key="2">
    <source>
        <dbReference type="Proteomes" id="UP000325255"/>
    </source>
</evidence>
<dbReference type="PANTHER" id="PTHR36152">
    <property type="entry name" value="CYTOPLASMIC PROTEIN-RELATED"/>
    <property type="match status" value="1"/>
</dbReference>